<evidence type="ECO:0000259" key="2">
    <source>
        <dbReference type="Pfam" id="PF22936"/>
    </source>
</evidence>
<accession>A0A9Q3F0Z8</accession>
<feature type="region of interest" description="Disordered" evidence="1">
    <location>
        <begin position="139"/>
        <end position="159"/>
    </location>
</feature>
<dbReference type="Pfam" id="PF22936">
    <property type="entry name" value="Pol_BBD"/>
    <property type="match status" value="1"/>
</dbReference>
<dbReference type="AlphaFoldDB" id="A0A9Q3F0Z8"/>
<dbReference type="OrthoDB" id="2505017at2759"/>
<dbReference type="Proteomes" id="UP000765509">
    <property type="component" value="Unassembled WGS sequence"/>
</dbReference>
<dbReference type="EMBL" id="AVOT02037190">
    <property type="protein sequence ID" value="MBW0531856.1"/>
    <property type="molecule type" value="Genomic_DNA"/>
</dbReference>
<feature type="domain" description="Retrovirus-related Pol polyprotein from transposon TNT 1-94-like beta-barrel" evidence="2">
    <location>
        <begin position="185"/>
        <end position="259"/>
    </location>
</feature>
<sequence>MNKGRVWMNWQKFNYTGHLQSYIDNTQKFLLDLQSVSVKLPPEILSYIILGKLGNDPSLAQVVEMITLNNNLLEKPDQVLLRLQEYANLQTAKVTSKDFPSASALISSSDHKFKITHFCSNGLHNPKCTTHRKDQCYAENPDLRPPRQNNKQKAHETSASAHIATAHALVTSTISSQSHPNQVVINCGETHHMFHSKEVFTSLSETSSIHISTGNPTSQLSSKGIGSILIIVNNKPLNLLECLYVPKLKCNLISLLQLCGNQITISRN</sequence>
<protein>
    <recommendedName>
        <fullName evidence="2">Retrovirus-related Pol polyprotein from transposon TNT 1-94-like beta-barrel domain-containing protein</fullName>
    </recommendedName>
</protein>
<organism evidence="3 4">
    <name type="scientific">Austropuccinia psidii MF-1</name>
    <dbReference type="NCBI Taxonomy" id="1389203"/>
    <lineage>
        <taxon>Eukaryota</taxon>
        <taxon>Fungi</taxon>
        <taxon>Dikarya</taxon>
        <taxon>Basidiomycota</taxon>
        <taxon>Pucciniomycotina</taxon>
        <taxon>Pucciniomycetes</taxon>
        <taxon>Pucciniales</taxon>
        <taxon>Sphaerophragmiaceae</taxon>
        <taxon>Austropuccinia</taxon>
    </lineage>
</organism>
<reference evidence="3" key="1">
    <citation type="submission" date="2021-03" db="EMBL/GenBank/DDBJ databases">
        <title>Draft genome sequence of rust myrtle Austropuccinia psidii MF-1, a brazilian biotype.</title>
        <authorList>
            <person name="Quecine M.C."/>
            <person name="Pachon D.M.R."/>
            <person name="Bonatelli M.L."/>
            <person name="Correr F.H."/>
            <person name="Franceschini L.M."/>
            <person name="Leite T.F."/>
            <person name="Margarido G.R.A."/>
            <person name="Almeida C.A."/>
            <person name="Ferrarezi J.A."/>
            <person name="Labate C.A."/>
        </authorList>
    </citation>
    <scope>NUCLEOTIDE SEQUENCE</scope>
    <source>
        <strain evidence="3">MF-1</strain>
    </source>
</reference>
<name>A0A9Q3F0Z8_9BASI</name>
<comment type="caution">
    <text evidence="3">The sequence shown here is derived from an EMBL/GenBank/DDBJ whole genome shotgun (WGS) entry which is preliminary data.</text>
</comment>
<proteinExistence type="predicted"/>
<keyword evidence="4" id="KW-1185">Reference proteome</keyword>
<evidence type="ECO:0000313" key="4">
    <source>
        <dbReference type="Proteomes" id="UP000765509"/>
    </source>
</evidence>
<evidence type="ECO:0000256" key="1">
    <source>
        <dbReference type="SAM" id="MobiDB-lite"/>
    </source>
</evidence>
<gene>
    <name evidence="3" type="ORF">O181_071571</name>
</gene>
<dbReference type="InterPro" id="IPR054722">
    <property type="entry name" value="PolX-like_BBD"/>
</dbReference>
<evidence type="ECO:0000313" key="3">
    <source>
        <dbReference type="EMBL" id="MBW0531856.1"/>
    </source>
</evidence>